<accession>A0AAD4TKT2</accession>
<protein>
    <submittedName>
        <fullName evidence="1">Uncharacterized protein</fullName>
    </submittedName>
</protein>
<reference evidence="1" key="1">
    <citation type="submission" date="2022-04" db="EMBL/GenBank/DDBJ databases">
        <title>A functionally conserved STORR gene fusion in Papaver species that diverged 16.8 million years ago.</title>
        <authorList>
            <person name="Catania T."/>
        </authorList>
    </citation>
    <scope>NUCLEOTIDE SEQUENCE</scope>
    <source>
        <strain evidence="1">S-188037</strain>
    </source>
</reference>
<dbReference type="Proteomes" id="UP001202328">
    <property type="component" value="Unassembled WGS sequence"/>
</dbReference>
<evidence type="ECO:0000313" key="2">
    <source>
        <dbReference type="Proteomes" id="UP001202328"/>
    </source>
</evidence>
<proteinExistence type="predicted"/>
<evidence type="ECO:0000313" key="1">
    <source>
        <dbReference type="EMBL" id="KAI3963015.1"/>
    </source>
</evidence>
<comment type="caution">
    <text evidence="1">The sequence shown here is derived from an EMBL/GenBank/DDBJ whole genome shotgun (WGS) entry which is preliminary data.</text>
</comment>
<organism evidence="1 2">
    <name type="scientific">Papaver atlanticum</name>
    <dbReference type="NCBI Taxonomy" id="357466"/>
    <lineage>
        <taxon>Eukaryota</taxon>
        <taxon>Viridiplantae</taxon>
        <taxon>Streptophyta</taxon>
        <taxon>Embryophyta</taxon>
        <taxon>Tracheophyta</taxon>
        <taxon>Spermatophyta</taxon>
        <taxon>Magnoliopsida</taxon>
        <taxon>Ranunculales</taxon>
        <taxon>Papaveraceae</taxon>
        <taxon>Papaveroideae</taxon>
        <taxon>Papaver</taxon>
    </lineage>
</organism>
<sequence>KQQHNNLKCCILFESRIVWLLMNPLRNRHFYLSKRVGQRGRGNYRYAWIKGHEQRDVTSQSCLCKANRGRNSCSNDVGCDALVEVFCTEKGKSNKHSSTMLFAILLLTKGTIPFSDSKRL</sequence>
<name>A0AAD4TKT2_9MAGN</name>
<dbReference type="EMBL" id="JAJJMB010000133">
    <property type="protein sequence ID" value="KAI3963015.1"/>
    <property type="molecule type" value="Genomic_DNA"/>
</dbReference>
<feature type="non-terminal residue" evidence="1">
    <location>
        <position position="120"/>
    </location>
</feature>
<dbReference type="AlphaFoldDB" id="A0AAD4TKT2"/>
<keyword evidence="2" id="KW-1185">Reference proteome</keyword>
<gene>
    <name evidence="1" type="ORF">MKW98_028955</name>
</gene>